<evidence type="ECO:0000313" key="1">
    <source>
        <dbReference type="EMBL" id="GFY38426.1"/>
    </source>
</evidence>
<protein>
    <submittedName>
        <fullName evidence="1">Uncharacterized protein</fullName>
    </submittedName>
</protein>
<comment type="caution">
    <text evidence="1">The sequence shown here is derived from an EMBL/GenBank/DDBJ whole genome shotgun (WGS) entry which is preliminary data.</text>
</comment>
<organism evidence="1 2">
    <name type="scientific">Trichonephila inaurata madagascariensis</name>
    <dbReference type="NCBI Taxonomy" id="2747483"/>
    <lineage>
        <taxon>Eukaryota</taxon>
        <taxon>Metazoa</taxon>
        <taxon>Ecdysozoa</taxon>
        <taxon>Arthropoda</taxon>
        <taxon>Chelicerata</taxon>
        <taxon>Arachnida</taxon>
        <taxon>Araneae</taxon>
        <taxon>Araneomorphae</taxon>
        <taxon>Entelegynae</taxon>
        <taxon>Araneoidea</taxon>
        <taxon>Nephilidae</taxon>
        <taxon>Trichonephila</taxon>
        <taxon>Trichonephila inaurata</taxon>
    </lineage>
</organism>
<dbReference type="AlphaFoldDB" id="A0A8X6WRG5"/>
<name>A0A8X6WRG5_9ARAC</name>
<reference evidence="1" key="1">
    <citation type="submission" date="2020-08" db="EMBL/GenBank/DDBJ databases">
        <title>Multicomponent nature underlies the extraordinary mechanical properties of spider dragline silk.</title>
        <authorList>
            <person name="Kono N."/>
            <person name="Nakamura H."/>
            <person name="Mori M."/>
            <person name="Yoshida Y."/>
            <person name="Ohtoshi R."/>
            <person name="Malay A.D."/>
            <person name="Moran D.A.P."/>
            <person name="Tomita M."/>
            <person name="Numata K."/>
            <person name="Arakawa K."/>
        </authorList>
    </citation>
    <scope>NUCLEOTIDE SEQUENCE</scope>
</reference>
<proteinExistence type="predicted"/>
<dbReference type="Proteomes" id="UP000886998">
    <property type="component" value="Unassembled WGS sequence"/>
</dbReference>
<sequence>MLTVIPPTLQRRAVLTLDLSNIKDSTSKSLFTAAFEGFSSEAPVQKYQRLSQRKDWYFSAPHYRDNGILPRAFIFRVLNRRRILMFFTSELDF</sequence>
<keyword evidence="2" id="KW-1185">Reference proteome</keyword>
<dbReference type="EMBL" id="BMAV01000842">
    <property type="protein sequence ID" value="GFY38426.1"/>
    <property type="molecule type" value="Genomic_DNA"/>
</dbReference>
<evidence type="ECO:0000313" key="2">
    <source>
        <dbReference type="Proteomes" id="UP000886998"/>
    </source>
</evidence>
<gene>
    <name evidence="1" type="ORF">TNIN_482451</name>
</gene>
<accession>A0A8X6WRG5</accession>